<name>A0A0G0KFA6_9BACT</name>
<evidence type="ECO:0000256" key="8">
    <source>
        <dbReference type="ARBA" id="ARBA00039149"/>
    </source>
</evidence>
<evidence type="ECO:0000256" key="5">
    <source>
        <dbReference type="ARBA" id="ARBA00022833"/>
    </source>
</evidence>
<comment type="similarity">
    <text evidence="7">Belongs to the QueC family.</text>
</comment>
<keyword evidence="4" id="KW-0547">Nucleotide-binding</keyword>
<keyword evidence="3" id="KW-0479">Metal-binding</keyword>
<organism evidence="10 11">
    <name type="scientific">Candidatus Woesebacteria bacterium GW2011_GWD1_38_10</name>
    <dbReference type="NCBI Taxonomy" id="1618592"/>
    <lineage>
        <taxon>Bacteria</taxon>
        <taxon>Candidatus Woeseibacteriota</taxon>
    </lineage>
</organism>
<keyword evidence="5" id="KW-0862">Zinc</keyword>
<evidence type="ECO:0000313" key="10">
    <source>
        <dbReference type="EMBL" id="KKQ47859.1"/>
    </source>
</evidence>
<dbReference type="PANTHER" id="PTHR42914">
    <property type="entry name" value="7-CYANO-7-DEAZAGUANINE SYNTHASE"/>
    <property type="match status" value="1"/>
</dbReference>
<dbReference type="PANTHER" id="PTHR42914:SF1">
    <property type="entry name" value="7-CYANO-7-DEAZAGUANINE SYNTHASE"/>
    <property type="match status" value="1"/>
</dbReference>
<reference evidence="10 11" key="1">
    <citation type="journal article" date="2015" name="Nature">
        <title>rRNA introns, odd ribosomes, and small enigmatic genomes across a large radiation of phyla.</title>
        <authorList>
            <person name="Brown C.T."/>
            <person name="Hug L.A."/>
            <person name="Thomas B.C."/>
            <person name="Sharon I."/>
            <person name="Castelle C.J."/>
            <person name="Singh A."/>
            <person name="Wilkins M.J."/>
            <person name="Williams K.H."/>
            <person name="Banfield J.F."/>
        </authorList>
    </citation>
    <scope>NUCLEOTIDE SEQUENCE [LARGE SCALE GENOMIC DNA]</scope>
</reference>
<dbReference type="InterPro" id="IPR014729">
    <property type="entry name" value="Rossmann-like_a/b/a_fold"/>
</dbReference>
<dbReference type="GO" id="GO:0005524">
    <property type="term" value="F:ATP binding"/>
    <property type="evidence" value="ECO:0007669"/>
    <property type="project" value="UniProtKB-KW"/>
</dbReference>
<evidence type="ECO:0000256" key="9">
    <source>
        <dbReference type="ARBA" id="ARBA00047890"/>
    </source>
</evidence>
<dbReference type="Proteomes" id="UP000034366">
    <property type="component" value="Unassembled WGS sequence"/>
</dbReference>
<comment type="pathway">
    <text evidence="1">Purine metabolism; 7-cyano-7-deazaguanine biosynthesis.</text>
</comment>
<dbReference type="SUPFAM" id="SSF52402">
    <property type="entry name" value="Adenine nucleotide alpha hydrolases-like"/>
    <property type="match status" value="1"/>
</dbReference>
<dbReference type="AlphaFoldDB" id="A0A0G0KFA6"/>
<evidence type="ECO:0000256" key="3">
    <source>
        <dbReference type="ARBA" id="ARBA00022723"/>
    </source>
</evidence>
<evidence type="ECO:0000313" key="11">
    <source>
        <dbReference type="Proteomes" id="UP000034366"/>
    </source>
</evidence>
<keyword evidence="2" id="KW-0436">Ligase</keyword>
<evidence type="ECO:0000256" key="6">
    <source>
        <dbReference type="ARBA" id="ARBA00022840"/>
    </source>
</evidence>
<dbReference type="EMBL" id="LBTW01000045">
    <property type="protein sequence ID" value="KKQ47859.1"/>
    <property type="molecule type" value="Genomic_DNA"/>
</dbReference>
<dbReference type="Gene3D" id="3.40.50.620">
    <property type="entry name" value="HUPs"/>
    <property type="match status" value="1"/>
</dbReference>
<comment type="caution">
    <text evidence="10">The sequence shown here is derived from an EMBL/GenBank/DDBJ whole genome shotgun (WGS) entry which is preliminary data.</text>
</comment>
<accession>A0A0G0KFA6</accession>
<dbReference type="GO" id="GO:0046872">
    <property type="term" value="F:metal ion binding"/>
    <property type="evidence" value="ECO:0007669"/>
    <property type="project" value="UniProtKB-KW"/>
</dbReference>
<evidence type="ECO:0000256" key="1">
    <source>
        <dbReference type="ARBA" id="ARBA00005061"/>
    </source>
</evidence>
<proteinExistence type="inferred from homology"/>
<dbReference type="Pfam" id="PF06508">
    <property type="entry name" value="QueC"/>
    <property type="match status" value="1"/>
</dbReference>
<keyword evidence="6" id="KW-0067">ATP-binding</keyword>
<gene>
    <name evidence="10" type="ORF">US67_C0045G0005</name>
</gene>
<dbReference type="InterPro" id="IPR018317">
    <property type="entry name" value="QueC"/>
</dbReference>
<dbReference type="GO" id="GO:0016874">
    <property type="term" value="F:ligase activity"/>
    <property type="evidence" value="ECO:0007669"/>
    <property type="project" value="UniProtKB-KW"/>
</dbReference>
<protein>
    <recommendedName>
        <fullName evidence="8">7-cyano-7-deazaguanine synthase</fullName>
        <ecNumber evidence="8">6.3.4.20</ecNumber>
    </recommendedName>
</protein>
<evidence type="ECO:0000256" key="7">
    <source>
        <dbReference type="ARBA" id="ARBA00037993"/>
    </source>
</evidence>
<evidence type="ECO:0000256" key="2">
    <source>
        <dbReference type="ARBA" id="ARBA00022598"/>
    </source>
</evidence>
<comment type="catalytic activity">
    <reaction evidence="9">
        <text>7-carboxy-7-carbaguanine + NH4(+) + 2 ATP = 7-cyano-7-carbaguanine + 2 AMP + 2 diphosphate + 2 H(+)</text>
        <dbReference type="Rhea" id="RHEA:27982"/>
        <dbReference type="ChEBI" id="CHEBI:15378"/>
        <dbReference type="ChEBI" id="CHEBI:28938"/>
        <dbReference type="ChEBI" id="CHEBI:30616"/>
        <dbReference type="ChEBI" id="CHEBI:33019"/>
        <dbReference type="ChEBI" id="CHEBI:45075"/>
        <dbReference type="ChEBI" id="CHEBI:61036"/>
        <dbReference type="ChEBI" id="CHEBI:456215"/>
        <dbReference type="EC" id="6.3.4.20"/>
    </reaction>
</comment>
<sequence>MKLGKINKKEISDVPIEGFTRNYIDSSVKLALLTVVAGYLESDNILVHGKKLSSTDFLNNFLSYILNDKRAAPRKFGLNINFDGYGKVKQTRASNNYDLFLSYSGGADSTAGLLYALDCGLKVKPIYVAFGQKNEKQEIITIKKILGKLKIEPLIVKIDIDKYIDHEWKRWKLGIIPARNYLFAAIAGSVLAKSKSKNPQIWVCAHKEEINPTHTDKSNRFFRSCSKILSDNYRKNISVTTPFKDLTKPEIVSYWHKYWEKKYNISVNETVSCYFGNNCGVCKACINRAVVFVCAGIKIENFQTNPFLDKRKLILNSYIVSFNSLHTERKLDFLYALNKQKNILPKKLKKFLDLNYKKYENKIIKRIDSIRKVDKI</sequence>
<dbReference type="EC" id="6.3.4.20" evidence="8"/>
<evidence type="ECO:0000256" key="4">
    <source>
        <dbReference type="ARBA" id="ARBA00022741"/>
    </source>
</evidence>